<evidence type="ECO:0000256" key="2">
    <source>
        <dbReference type="ARBA" id="ARBA00023004"/>
    </source>
</evidence>
<dbReference type="InterPro" id="IPR050295">
    <property type="entry name" value="Plant_2OG-oxidoreductases"/>
</dbReference>
<evidence type="ECO:0008006" key="7">
    <source>
        <dbReference type="Google" id="ProtNLM"/>
    </source>
</evidence>
<keyword evidence="1" id="KW-0479">Metal-binding</keyword>
<dbReference type="InterPro" id="IPR026992">
    <property type="entry name" value="DIOX_N"/>
</dbReference>
<reference evidence="6" key="1">
    <citation type="journal article" date="2017" name="Cell">
        <title>Insights into land plant evolution garnered from the Marchantia polymorpha genome.</title>
        <authorList>
            <person name="Bowman J.L."/>
            <person name="Kohchi T."/>
            <person name="Yamato K.T."/>
            <person name="Jenkins J."/>
            <person name="Shu S."/>
            <person name="Ishizaki K."/>
            <person name="Yamaoka S."/>
            <person name="Nishihama R."/>
            <person name="Nakamura Y."/>
            <person name="Berger F."/>
            <person name="Adam C."/>
            <person name="Aki S.S."/>
            <person name="Althoff F."/>
            <person name="Araki T."/>
            <person name="Arteaga-Vazquez M.A."/>
            <person name="Balasubrmanian S."/>
            <person name="Barry K."/>
            <person name="Bauer D."/>
            <person name="Boehm C.R."/>
            <person name="Briginshaw L."/>
            <person name="Caballero-Perez J."/>
            <person name="Catarino B."/>
            <person name="Chen F."/>
            <person name="Chiyoda S."/>
            <person name="Chovatia M."/>
            <person name="Davies K.M."/>
            <person name="Delmans M."/>
            <person name="Demura T."/>
            <person name="Dierschke T."/>
            <person name="Dolan L."/>
            <person name="Dorantes-Acosta A.E."/>
            <person name="Eklund D.M."/>
            <person name="Florent S.N."/>
            <person name="Flores-Sandoval E."/>
            <person name="Fujiyama A."/>
            <person name="Fukuzawa H."/>
            <person name="Galik B."/>
            <person name="Grimanelli D."/>
            <person name="Grimwood J."/>
            <person name="Grossniklaus U."/>
            <person name="Hamada T."/>
            <person name="Haseloff J."/>
            <person name="Hetherington A.J."/>
            <person name="Higo A."/>
            <person name="Hirakawa Y."/>
            <person name="Hundley H.N."/>
            <person name="Ikeda Y."/>
            <person name="Inoue K."/>
            <person name="Inoue S.I."/>
            <person name="Ishida S."/>
            <person name="Jia Q."/>
            <person name="Kakita M."/>
            <person name="Kanazawa T."/>
            <person name="Kawai Y."/>
            <person name="Kawashima T."/>
            <person name="Kennedy M."/>
            <person name="Kinose K."/>
            <person name="Kinoshita T."/>
            <person name="Kohara Y."/>
            <person name="Koide E."/>
            <person name="Komatsu K."/>
            <person name="Kopischke S."/>
            <person name="Kubo M."/>
            <person name="Kyozuka J."/>
            <person name="Lagercrantz U."/>
            <person name="Lin S.S."/>
            <person name="Lindquist E."/>
            <person name="Lipzen A.M."/>
            <person name="Lu C.W."/>
            <person name="De Luna E."/>
            <person name="Martienssen R.A."/>
            <person name="Minamino N."/>
            <person name="Mizutani M."/>
            <person name="Mizutani M."/>
            <person name="Mochizuki N."/>
            <person name="Monte I."/>
            <person name="Mosher R."/>
            <person name="Nagasaki H."/>
            <person name="Nakagami H."/>
            <person name="Naramoto S."/>
            <person name="Nishitani K."/>
            <person name="Ohtani M."/>
            <person name="Okamoto T."/>
            <person name="Okumura M."/>
            <person name="Phillips J."/>
            <person name="Pollak B."/>
            <person name="Reinders A."/>
            <person name="Rovekamp M."/>
            <person name="Sano R."/>
            <person name="Sawa S."/>
            <person name="Schmid M.W."/>
            <person name="Shirakawa M."/>
            <person name="Solano R."/>
            <person name="Spunde A."/>
            <person name="Suetsugu N."/>
            <person name="Sugano S."/>
            <person name="Sugiyama A."/>
            <person name="Sun R."/>
            <person name="Suzuki Y."/>
            <person name="Takenaka M."/>
            <person name="Takezawa D."/>
            <person name="Tomogane H."/>
            <person name="Tsuzuki M."/>
            <person name="Ueda T."/>
            <person name="Umeda M."/>
            <person name="Ward J.M."/>
            <person name="Watanabe Y."/>
            <person name="Yazaki K."/>
            <person name="Yokoyama R."/>
            <person name="Yoshitake Y."/>
            <person name="Yotsui I."/>
            <person name="Zachgo S."/>
            <person name="Schmutz J."/>
        </authorList>
    </citation>
    <scope>NUCLEOTIDE SEQUENCE [LARGE SCALE GENOMIC DNA]</scope>
    <source>
        <strain evidence="6">Tak-1</strain>
    </source>
</reference>
<dbReference type="Pfam" id="PF03171">
    <property type="entry name" value="2OG-FeII_Oxy"/>
    <property type="match status" value="1"/>
</dbReference>
<evidence type="ECO:0000313" key="6">
    <source>
        <dbReference type="Proteomes" id="UP000244005"/>
    </source>
</evidence>
<dbReference type="AlphaFoldDB" id="A0A2R6WWT2"/>
<dbReference type="Proteomes" id="UP000244005">
    <property type="component" value="Unassembled WGS sequence"/>
</dbReference>
<evidence type="ECO:0000256" key="1">
    <source>
        <dbReference type="ARBA" id="ARBA00022723"/>
    </source>
</evidence>
<dbReference type="InterPro" id="IPR027443">
    <property type="entry name" value="IPNS-like_sf"/>
</dbReference>
<dbReference type="EMBL" id="KZ772724">
    <property type="protein sequence ID" value="PTQ38308.1"/>
    <property type="molecule type" value="Genomic_DNA"/>
</dbReference>
<keyword evidence="2" id="KW-0408">Iron</keyword>
<evidence type="ECO:0000259" key="4">
    <source>
        <dbReference type="Pfam" id="PF14226"/>
    </source>
</evidence>
<proteinExistence type="predicted"/>
<protein>
    <recommendedName>
        <fullName evidence="7">Fe2OG dioxygenase domain-containing protein</fullName>
    </recommendedName>
</protein>
<dbReference type="SUPFAM" id="SSF51197">
    <property type="entry name" value="Clavaminate synthase-like"/>
    <property type="match status" value="1"/>
</dbReference>
<evidence type="ECO:0000259" key="3">
    <source>
        <dbReference type="Pfam" id="PF03171"/>
    </source>
</evidence>
<organism evidence="5 6">
    <name type="scientific">Marchantia polymorpha</name>
    <name type="common">Common liverwort</name>
    <name type="synonym">Marchantia aquatica</name>
    <dbReference type="NCBI Taxonomy" id="3197"/>
    <lineage>
        <taxon>Eukaryota</taxon>
        <taxon>Viridiplantae</taxon>
        <taxon>Streptophyta</taxon>
        <taxon>Embryophyta</taxon>
        <taxon>Marchantiophyta</taxon>
        <taxon>Marchantiopsida</taxon>
        <taxon>Marchantiidae</taxon>
        <taxon>Marchantiales</taxon>
        <taxon>Marchantiaceae</taxon>
        <taxon>Marchantia</taxon>
    </lineage>
</organism>
<dbReference type="Pfam" id="PF14226">
    <property type="entry name" value="DIOX_N"/>
    <property type="match status" value="1"/>
</dbReference>
<gene>
    <name evidence="5" type="ORF">MARPO_0052s0090</name>
</gene>
<dbReference type="Gene3D" id="2.60.120.330">
    <property type="entry name" value="B-lactam Antibiotic, Isopenicillin N Synthase, Chain"/>
    <property type="match status" value="1"/>
</dbReference>
<name>A0A2R6WWT2_MARPO</name>
<evidence type="ECO:0000313" key="5">
    <source>
        <dbReference type="EMBL" id="PTQ38308.1"/>
    </source>
</evidence>
<dbReference type="PANTHER" id="PTHR47991">
    <property type="entry name" value="OXOGLUTARATE/IRON-DEPENDENT DIOXYGENASE"/>
    <property type="match status" value="1"/>
</dbReference>
<dbReference type="InterPro" id="IPR044861">
    <property type="entry name" value="IPNS-like_FE2OG_OXY"/>
</dbReference>
<feature type="domain" description="Non-haem dioxygenase N-terminal" evidence="4">
    <location>
        <begin position="53"/>
        <end position="159"/>
    </location>
</feature>
<feature type="domain" description="Isopenicillin N synthase-like Fe(2+) 2OG dioxygenase" evidence="3">
    <location>
        <begin position="228"/>
        <end position="316"/>
    </location>
</feature>
<dbReference type="GO" id="GO:0046872">
    <property type="term" value="F:metal ion binding"/>
    <property type="evidence" value="ECO:0007669"/>
    <property type="project" value="UniProtKB-KW"/>
</dbReference>
<accession>A0A2R6WWT2</accession>
<dbReference type="OrthoDB" id="288590at2759"/>
<keyword evidence="6" id="KW-1185">Reference proteome</keyword>
<sequence>MVARTAGSDTVVSASEEVTVEGIRCPEQRSSESRRPESKCNYVYEGRDFYPMPVVDLHGLEVEDPQIRASVLRELKEAAKVGCFTTVNHGIDPKVLLQLRENSNAFFSLPSEDKAKCAQVRGTGALRAVGYQTQFQGLTEKASTVPRREVFEIQGCPLEGRDSVPWPQSSPSFRESLETFAEEICKLSTWVCESLAEALGLSRDAFIKQLGGGVHQQVVASSYPVPENQPKDTPSSVGFGAHTDLTVINAVVEDENGGAQVWHDDQWMNKRPISAGVSFFLGDPIECMSNGIYHSIVHRVIAPCNNSRFSCVTTLEPVDKDATVLQPVPELVARSGQPAKYVAYNFGGRGKSVMSQRFDPDILTKRFMVTDFSVIDPLRNFSYRDGVFYIGSRPLGSLTEESPSGGKEAFLRCRSAALWRL</sequence>
<dbReference type="Gramene" id="Mp6g01140.1">
    <property type="protein sequence ID" value="Mp6g01140.1.cds"/>
    <property type="gene ID" value="Mp6g01140"/>
</dbReference>